<dbReference type="GO" id="GO:0016787">
    <property type="term" value="F:hydrolase activity"/>
    <property type="evidence" value="ECO:0007669"/>
    <property type="project" value="UniProtKB-KW"/>
</dbReference>
<dbReference type="Gene3D" id="3.10.50.10">
    <property type="match status" value="1"/>
</dbReference>
<keyword evidence="2" id="KW-0378">Hydrolase</keyword>
<evidence type="ECO:0000259" key="1">
    <source>
        <dbReference type="PROSITE" id="PS51910"/>
    </source>
</evidence>
<dbReference type="PROSITE" id="PS51910">
    <property type="entry name" value="GH18_2"/>
    <property type="match status" value="1"/>
</dbReference>
<dbReference type="AlphaFoldDB" id="A0A0G1KU41"/>
<dbReference type="InterPro" id="IPR001223">
    <property type="entry name" value="Glyco_hydro18_cat"/>
</dbReference>
<dbReference type="GO" id="GO:0008061">
    <property type="term" value="F:chitin binding"/>
    <property type="evidence" value="ECO:0007669"/>
    <property type="project" value="InterPro"/>
</dbReference>
<proteinExistence type="predicted"/>
<dbReference type="GO" id="GO:0005975">
    <property type="term" value="P:carbohydrate metabolic process"/>
    <property type="evidence" value="ECO:0007669"/>
    <property type="project" value="InterPro"/>
</dbReference>
<dbReference type="InterPro" id="IPR029070">
    <property type="entry name" value="Chitinase_insertion_sf"/>
</dbReference>
<reference evidence="2 3" key="1">
    <citation type="journal article" date="2015" name="Nature">
        <title>rRNA introns, odd ribosomes, and small enigmatic genomes across a large radiation of phyla.</title>
        <authorList>
            <person name="Brown C.T."/>
            <person name="Hug L.A."/>
            <person name="Thomas B.C."/>
            <person name="Sharon I."/>
            <person name="Castelle C.J."/>
            <person name="Singh A."/>
            <person name="Wilkins M.J."/>
            <person name="Williams K.H."/>
            <person name="Banfield J.F."/>
        </authorList>
    </citation>
    <scope>NUCLEOTIDE SEQUENCE [LARGE SCALE GENOMIC DNA]</scope>
</reference>
<gene>
    <name evidence="2" type="ORF">UW44_C0012G0017</name>
</gene>
<sequence>MHHKIKWLLLTLTIFLGSLVTYATWKNNLPLISPIVLVEVLTGNAPALKSKKIIYGFFPYWNLKYSDQLNITSLTHFAYFAVDLNPDGTINIKNSKNEQEPGWNKLNSKSFEKLFYQTKLLSQKSVLTITAMDPETITSLTTDPLSSQTAVNSILEVYQDKQFDDINVDFEYVGVPDNSTRDGFTTFVRNLKTSCLSRNYKCQVDVDIFADSAEKLRLWDLSGLTPFTDHFIVMAYDYYRKTSYQAGPVAPIRGKCSPNSKHGDLCLEQDIITHLSQITKVLPSEKILLGIPFYGYEWQTASRDYLANTYPRTGTMASYSRIQSIFSDPTISSISAKWSDTSLSPYLIYEKSGKIYQIQFENPQSLEQKIKLVKSANLGGIAIWALGYESPHNDLWFPISNLSTP</sequence>
<dbReference type="Proteomes" id="UP000034006">
    <property type="component" value="Unassembled WGS sequence"/>
</dbReference>
<dbReference type="PANTHER" id="PTHR46066">
    <property type="entry name" value="CHITINASE DOMAIN-CONTAINING PROTEIN 1 FAMILY MEMBER"/>
    <property type="match status" value="1"/>
</dbReference>
<comment type="caution">
    <text evidence="2">The sequence shown here is derived from an EMBL/GenBank/DDBJ whole genome shotgun (WGS) entry which is preliminary data.</text>
</comment>
<feature type="domain" description="GH18" evidence="1">
    <location>
        <begin position="52"/>
        <end position="405"/>
    </location>
</feature>
<dbReference type="SMART" id="SM00636">
    <property type="entry name" value="Glyco_18"/>
    <property type="match status" value="1"/>
</dbReference>
<dbReference type="Pfam" id="PF00704">
    <property type="entry name" value="Glyco_hydro_18"/>
    <property type="match status" value="1"/>
</dbReference>
<organism evidence="2 3">
    <name type="scientific">Candidatus Collierbacteria bacterium GW2011_GWB2_44_22</name>
    <dbReference type="NCBI Taxonomy" id="1618387"/>
    <lineage>
        <taxon>Bacteria</taxon>
        <taxon>Candidatus Collieribacteriota</taxon>
    </lineage>
</organism>
<dbReference type="InterPro" id="IPR017853">
    <property type="entry name" value="GH"/>
</dbReference>
<protein>
    <submittedName>
        <fullName evidence="2">Glycoside hydrolase family 18</fullName>
    </submittedName>
</protein>
<dbReference type="PANTHER" id="PTHR46066:SF2">
    <property type="entry name" value="CHITINASE DOMAIN-CONTAINING PROTEIN 1"/>
    <property type="match status" value="1"/>
</dbReference>
<dbReference type="STRING" id="1618387.UW44_C0012G0017"/>
<accession>A0A0G1KU41</accession>
<name>A0A0G1KU41_9BACT</name>
<dbReference type="PATRIC" id="fig|1618387.3.peg.930"/>
<evidence type="ECO:0000313" key="3">
    <source>
        <dbReference type="Proteomes" id="UP000034006"/>
    </source>
</evidence>
<dbReference type="SUPFAM" id="SSF51445">
    <property type="entry name" value="(Trans)glycosidases"/>
    <property type="match status" value="1"/>
</dbReference>
<evidence type="ECO:0000313" key="2">
    <source>
        <dbReference type="EMBL" id="KKT51434.1"/>
    </source>
</evidence>
<dbReference type="EMBL" id="LCIH01000012">
    <property type="protein sequence ID" value="KKT51434.1"/>
    <property type="molecule type" value="Genomic_DNA"/>
</dbReference>
<dbReference type="InterPro" id="IPR011583">
    <property type="entry name" value="Chitinase_II/V-like_cat"/>
</dbReference>
<dbReference type="Gene3D" id="3.20.20.80">
    <property type="entry name" value="Glycosidases"/>
    <property type="match status" value="1"/>
</dbReference>